<evidence type="ECO:0000313" key="1">
    <source>
        <dbReference type="EMBL" id="ART30672.1"/>
    </source>
</evidence>
<organism evidence="1">
    <name type="scientific">Utricularia reniformis</name>
    <dbReference type="NCBI Taxonomy" id="192314"/>
    <lineage>
        <taxon>Eukaryota</taxon>
        <taxon>Viridiplantae</taxon>
        <taxon>Streptophyta</taxon>
        <taxon>Embryophyta</taxon>
        <taxon>Tracheophyta</taxon>
        <taxon>Spermatophyta</taxon>
        <taxon>Magnoliopsida</taxon>
        <taxon>eudicotyledons</taxon>
        <taxon>Gunneridae</taxon>
        <taxon>Pentapetalae</taxon>
        <taxon>asterids</taxon>
        <taxon>lamiids</taxon>
        <taxon>Lamiales</taxon>
        <taxon>Lentibulariaceae</taxon>
        <taxon>Utricularia</taxon>
    </lineage>
</organism>
<protein>
    <submittedName>
        <fullName evidence="1">Uncharacterized protein</fullName>
    </submittedName>
</protein>
<gene>
    <name evidence="1" type="ORF">AEK19_MT0403</name>
</gene>
<dbReference type="AlphaFoldDB" id="A0A1Y0AZR1"/>
<reference evidence="1" key="1">
    <citation type="submission" date="2017-03" db="EMBL/GenBank/DDBJ databases">
        <title>The mitochondrial genome of the carnivorous plant Utricularia reniformis (Lentibulariaceae): structure, comparative analysis and evolutionary landmarks.</title>
        <authorList>
            <person name="Silva S.R."/>
            <person name="Alvarenga D.O."/>
            <person name="Michael T.P."/>
            <person name="Miranda V.F.O."/>
            <person name="Varani A.M."/>
        </authorList>
    </citation>
    <scope>NUCLEOTIDE SEQUENCE</scope>
</reference>
<geneLocation type="mitochondrion" evidence="1"/>
<proteinExistence type="predicted"/>
<keyword evidence="1" id="KW-0496">Mitochondrion</keyword>
<name>A0A1Y0AZR1_9LAMI</name>
<accession>A0A1Y0AZR1</accession>
<sequence>MIQLVIWGLALCTPETTTTSYPELSIEKVNSFNAL</sequence>
<dbReference type="EMBL" id="KY774314">
    <property type="protein sequence ID" value="ART30672.1"/>
    <property type="molecule type" value="Genomic_DNA"/>
</dbReference>